<reference evidence="2" key="2">
    <citation type="submission" date="2020-09" db="EMBL/GenBank/DDBJ databases">
        <authorList>
            <person name="Sun Q."/>
            <person name="Ohkuma M."/>
        </authorList>
    </citation>
    <scope>NUCLEOTIDE SEQUENCE</scope>
    <source>
        <strain evidence="2">JCM 4637</strain>
    </source>
</reference>
<dbReference type="Proteomes" id="UP000638353">
    <property type="component" value="Unassembled WGS sequence"/>
</dbReference>
<reference evidence="2" key="1">
    <citation type="journal article" date="2014" name="Int. J. Syst. Evol. Microbiol.">
        <title>Complete genome sequence of Corynebacterium casei LMG S-19264T (=DSM 44701T), isolated from a smear-ripened cheese.</title>
        <authorList>
            <consortium name="US DOE Joint Genome Institute (JGI-PGF)"/>
            <person name="Walter F."/>
            <person name="Albersmeier A."/>
            <person name="Kalinowski J."/>
            <person name="Ruckert C."/>
        </authorList>
    </citation>
    <scope>NUCLEOTIDE SEQUENCE</scope>
    <source>
        <strain evidence="2">JCM 4637</strain>
    </source>
</reference>
<dbReference type="AlphaFoldDB" id="A0A918WW55"/>
<comment type="caution">
    <text evidence="2">The sequence shown here is derived from an EMBL/GenBank/DDBJ whole genome shotgun (WGS) entry which is preliminary data.</text>
</comment>
<proteinExistence type="predicted"/>
<organism evidence="2 3">
    <name type="scientific">Streptomyces finlayi</name>
    <dbReference type="NCBI Taxonomy" id="67296"/>
    <lineage>
        <taxon>Bacteria</taxon>
        <taxon>Bacillati</taxon>
        <taxon>Actinomycetota</taxon>
        <taxon>Actinomycetes</taxon>
        <taxon>Kitasatosporales</taxon>
        <taxon>Streptomycetaceae</taxon>
        <taxon>Streptomyces</taxon>
    </lineage>
</organism>
<gene>
    <name evidence="2" type="ORF">GCM10010334_22290</name>
</gene>
<name>A0A918WW55_9ACTN</name>
<feature type="domain" description="N-acetyltransferase" evidence="1">
    <location>
        <begin position="199"/>
        <end position="333"/>
    </location>
</feature>
<evidence type="ECO:0000259" key="1">
    <source>
        <dbReference type="PROSITE" id="PS51186"/>
    </source>
</evidence>
<sequence>MSFRSVNSLSVVFRSAAEADLDGVLPLLVADPASVLSADAYRSKLADGQYRLAWTWIAEDPSGDGGPLAVAVWWGPLGHATPGALDAVYVDASRVTDGQRATLVTELLLAAHAAFKEAGAAEAPAFHIFLPGDFRDRPEVAEALAWREEAARAAGLVGFLERLGYEWTPQDGLREPASRKLTFEAEPDDEVFVDLFQQVLEGTLDAGSRAEAEQIGSEAQARSDLAVYRDDLVGERSWWRVARDAAGEVVGFGIPSANYVGLAVGYLGVLPGHRGKGYVDEILAEITAVLAAQPGAGEVRADTDLGNRPMAAAFERAGYRHFRSRVVLSEHVG</sequence>
<evidence type="ECO:0000313" key="3">
    <source>
        <dbReference type="Proteomes" id="UP000638353"/>
    </source>
</evidence>
<dbReference type="RefSeq" id="WP_189823408.1">
    <property type="nucleotide sequence ID" value="NZ_BMVC01000004.1"/>
</dbReference>
<dbReference type="InterPro" id="IPR016181">
    <property type="entry name" value="Acyl_CoA_acyltransferase"/>
</dbReference>
<dbReference type="Gene3D" id="3.40.630.30">
    <property type="match status" value="1"/>
</dbReference>
<dbReference type="PROSITE" id="PS51186">
    <property type="entry name" value="GNAT"/>
    <property type="match status" value="1"/>
</dbReference>
<evidence type="ECO:0000313" key="2">
    <source>
        <dbReference type="EMBL" id="GHC89337.1"/>
    </source>
</evidence>
<protein>
    <submittedName>
        <fullName evidence="2">N-acetyltransferase</fullName>
    </submittedName>
</protein>
<dbReference type="Pfam" id="PF00583">
    <property type="entry name" value="Acetyltransf_1"/>
    <property type="match status" value="1"/>
</dbReference>
<dbReference type="InterPro" id="IPR000182">
    <property type="entry name" value="GNAT_dom"/>
</dbReference>
<dbReference type="EMBL" id="BMVC01000004">
    <property type="protein sequence ID" value="GHC89337.1"/>
    <property type="molecule type" value="Genomic_DNA"/>
</dbReference>
<dbReference type="SUPFAM" id="SSF55729">
    <property type="entry name" value="Acyl-CoA N-acyltransferases (Nat)"/>
    <property type="match status" value="1"/>
</dbReference>
<dbReference type="GO" id="GO:0016747">
    <property type="term" value="F:acyltransferase activity, transferring groups other than amino-acyl groups"/>
    <property type="evidence" value="ECO:0007669"/>
    <property type="project" value="InterPro"/>
</dbReference>
<accession>A0A918WW55</accession>